<keyword evidence="1" id="KW-0456">Lyase</keyword>
<dbReference type="InterPro" id="IPR032466">
    <property type="entry name" value="Metal_Hydrolase"/>
</dbReference>
<accession>A0A6J7NTV9</accession>
<dbReference type="InterPro" id="IPR032465">
    <property type="entry name" value="ACMSD"/>
</dbReference>
<proteinExistence type="predicted"/>
<dbReference type="EMBL" id="CAFBMH010000052">
    <property type="protein sequence ID" value="CAB4911324.1"/>
    <property type="molecule type" value="Genomic_DNA"/>
</dbReference>
<dbReference type="PANTHER" id="PTHR21240">
    <property type="entry name" value="2-AMINO-3-CARBOXYLMUCONATE-6-SEMIALDEHYDE DECARBOXYLASE"/>
    <property type="match status" value="1"/>
</dbReference>
<dbReference type="EMBL" id="CAFBOS010000074">
    <property type="protein sequence ID" value="CAB4996447.1"/>
    <property type="molecule type" value="Genomic_DNA"/>
</dbReference>
<dbReference type="GO" id="GO:0019748">
    <property type="term" value="P:secondary metabolic process"/>
    <property type="evidence" value="ECO:0007669"/>
    <property type="project" value="TreeGrafter"/>
</dbReference>
<dbReference type="InterPro" id="IPR006680">
    <property type="entry name" value="Amidohydro-rel"/>
</dbReference>
<evidence type="ECO:0000313" key="4">
    <source>
        <dbReference type="EMBL" id="CAB4996447.1"/>
    </source>
</evidence>
<gene>
    <name evidence="3" type="ORF">UFOPK3543_01523</name>
    <name evidence="4" type="ORF">UFOPK3967_01359</name>
</gene>
<sequence>MQHTRHVDFPVFDSDMHYYEDEDAFIRFVPKNMQKRCMQWAHINGKKRLLVAGTVNRFIPNPTWDPIARPGSLDDYFRGKNTGGVDVKTMFGELDPLSEHPEYQDRDARLAVMDAQGVEAAFFFPTLAVGMQRSLAHDLDALTTAFAAFNRWMLEDWGFDYQNRIFAAPVLSLADVDKAVEQVEFAIDNGARMVCMVPGPVPTADGNLSPAWPTFDPVWARIAEAGLTVGIHGGDGGMQAYVANWEPAGAMQAFRATPFGMTATHERQIGDTMAAFICHGLYDRFPSLRVATIENGGMWVPHVLRELQITFGKMPQEFARNPVESFCEHVWVSPFFEDDLPLLKDLIGADHLLFGSDWPHAEGLADPTAFVHDIPGFSPEERQKVMHDNAWQIATRQPA</sequence>
<name>A0A6J7NTV9_9ZZZZ</name>
<dbReference type="AlphaFoldDB" id="A0A6J7NTV9"/>
<evidence type="ECO:0000256" key="1">
    <source>
        <dbReference type="ARBA" id="ARBA00023239"/>
    </source>
</evidence>
<evidence type="ECO:0000259" key="2">
    <source>
        <dbReference type="Pfam" id="PF04909"/>
    </source>
</evidence>
<dbReference type="Gene3D" id="3.20.20.140">
    <property type="entry name" value="Metal-dependent hydrolases"/>
    <property type="match status" value="1"/>
</dbReference>
<reference evidence="4" key="1">
    <citation type="submission" date="2020-05" db="EMBL/GenBank/DDBJ databases">
        <authorList>
            <person name="Chiriac C."/>
            <person name="Salcher M."/>
            <person name="Ghai R."/>
            <person name="Kavagutti S V."/>
        </authorList>
    </citation>
    <scope>NUCLEOTIDE SEQUENCE</scope>
</reference>
<organism evidence="4">
    <name type="scientific">freshwater metagenome</name>
    <dbReference type="NCBI Taxonomy" id="449393"/>
    <lineage>
        <taxon>unclassified sequences</taxon>
        <taxon>metagenomes</taxon>
        <taxon>ecological metagenomes</taxon>
    </lineage>
</organism>
<dbReference type="GO" id="GO:0016787">
    <property type="term" value="F:hydrolase activity"/>
    <property type="evidence" value="ECO:0007669"/>
    <property type="project" value="InterPro"/>
</dbReference>
<dbReference type="GO" id="GO:0005737">
    <property type="term" value="C:cytoplasm"/>
    <property type="evidence" value="ECO:0007669"/>
    <property type="project" value="TreeGrafter"/>
</dbReference>
<feature type="domain" description="Amidohydrolase-related" evidence="2">
    <location>
        <begin position="99"/>
        <end position="390"/>
    </location>
</feature>
<evidence type="ECO:0000313" key="3">
    <source>
        <dbReference type="EMBL" id="CAB4911324.1"/>
    </source>
</evidence>
<protein>
    <submittedName>
        <fullName evidence="4">Unannotated protein</fullName>
    </submittedName>
</protein>
<dbReference type="GO" id="GO:0016831">
    <property type="term" value="F:carboxy-lyase activity"/>
    <property type="evidence" value="ECO:0007669"/>
    <property type="project" value="InterPro"/>
</dbReference>
<dbReference type="PANTHER" id="PTHR21240:SF28">
    <property type="entry name" value="ISO-OROTATE DECARBOXYLASE (EUROFUNG)"/>
    <property type="match status" value="1"/>
</dbReference>
<dbReference type="SUPFAM" id="SSF51556">
    <property type="entry name" value="Metallo-dependent hydrolases"/>
    <property type="match status" value="1"/>
</dbReference>
<dbReference type="Pfam" id="PF04909">
    <property type="entry name" value="Amidohydro_2"/>
    <property type="match status" value="1"/>
</dbReference>